<organism evidence="2 3">
    <name type="scientific">Halorhodospira halochloris</name>
    <name type="common">Ectothiorhodospira halochloris</name>
    <dbReference type="NCBI Taxonomy" id="1052"/>
    <lineage>
        <taxon>Bacteria</taxon>
        <taxon>Pseudomonadati</taxon>
        <taxon>Pseudomonadota</taxon>
        <taxon>Gammaproteobacteria</taxon>
        <taxon>Chromatiales</taxon>
        <taxon>Ectothiorhodospiraceae</taxon>
        <taxon>Halorhodospira</taxon>
    </lineage>
</organism>
<dbReference type="PROSITE" id="PS51257">
    <property type="entry name" value="PROKAR_LIPOPROTEIN"/>
    <property type="match status" value="1"/>
</dbReference>
<gene>
    <name evidence="2" type="ORF">HH1059_01320</name>
</gene>
<name>A0A2Z6EZ93_HALHR</name>
<sequence length="107" mass="11142">MRMATLEYTPLTQLGSARAAGTNHVIGSGLAAIACSSSRTFSLNGSPMKGVKDRISAPMTIKPFLGERTFSSSNFATADLSQGLHPSPQTASVGYATTPPRRNAVAQ</sequence>
<proteinExistence type="predicted"/>
<protein>
    <submittedName>
        <fullName evidence="2">Uncharacterized protein</fullName>
    </submittedName>
</protein>
<evidence type="ECO:0000256" key="1">
    <source>
        <dbReference type="SAM" id="MobiDB-lite"/>
    </source>
</evidence>
<keyword evidence="3" id="KW-1185">Reference proteome</keyword>
<dbReference type="KEGG" id="hhk:HH1059_01320"/>
<dbReference type="Proteomes" id="UP000218890">
    <property type="component" value="Chromosome"/>
</dbReference>
<evidence type="ECO:0000313" key="3">
    <source>
        <dbReference type="Proteomes" id="UP000218890"/>
    </source>
</evidence>
<feature type="region of interest" description="Disordered" evidence="1">
    <location>
        <begin position="79"/>
        <end position="107"/>
    </location>
</feature>
<reference evidence="2" key="1">
    <citation type="submission" date="2016-02" db="EMBL/GenBank/DDBJ databases">
        <title>Halorhodospira halochloris DSM-1059 complete genome, version 2.</title>
        <authorList>
            <person name="Tsukatani Y."/>
        </authorList>
    </citation>
    <scope>NUCLEOTIDE SEQUENCE</scope>
    <source>
        <strain evidence="2">DSM 1059</strain>
    </source>
</reference>
<dbReference type="EMBL" id="AP017372">
    <property type="protein sequence ID" value="BBE10942.1"/>
    <property type="molecule type" value="Genomic_DNA"/>
</dbReference>
<evidence type="ECO:0000313" key="2">
    <source>
        <dbReference type="EMBL" id="BBE10942.1"/>
    </source>
</evidence>
<dbReference type="AlphaFoldDB" id="A0A2Z6EZ93"/>
<accession>A0A2Z6EZ93</accession>